<evidence type="ECO:0000256" key="17">
    <source>
        <dbReference type="ARBA" id="ARBA00047614"/>
    </source>
</evidence>
<feature type="binding site" evidence="25">
    <location>
        <position position="373"/>
    </location>
    <ligand>
        <name>Mg(2+)</name>
        <dbReference type="ChEBI" id="CHEBI:18420"/>
        <label>1</label>
    </ligand>
</feature>
<evidence type="ECO:0000256" key="7">
    <source>
        <dbReference type="ARBA" id="ARBA00022490"/>
    </source>
</evidence>
<evidence type="ECO:0000256" key="23">
    <source>
        <dbReference type="PIRSR" id="PIRSR039102-1"/>
    </source>
</evidence>
<dbReference type="GO" id="GO:0008360">
    <property type="term" value="P:regulation of cell shape"/>
    <property type="evidence" value="ECO:0007669"/>
    <property type="project" value="UniProtKB-KW"/>
</dbReference>
<dbReference type="GO" id="GO:0071555">
    <property type="term" value="P:cell wall organization"/>
    <property type="evidence" value="ECO:0007669"/>
    <property type="project" value="UniProtKB-KW"/>
</dbReference>
<feature type="domain" description="ATP-grasp" evidence="27">
    <location>
        <begin position="204"/>
        <end position="406"/>
    </location>
</feature>
<evidence type="ECO:0000256" key="6">
    <source>
        <dbReference type="ARBA" id="ARBA00012216"/>
    </source>
</evidence>
<dbReference type="InterPro" id="IPR005905">
    <property type="entry name" value="D_ala_D_ala"/>
</dbReference>
<evidence type="ECO:0000256" key="26">
    <source>
        <dbReference type="PROSITE-ProRule" id="PRU00409"/>
    </source>
</evidence>
<proteinExistence type="inferred from homology"/>
<feature type="active site" evidence="23">
    <location>
        <position position="88"/>
    </location>
</feature>
<keyword evidence="15 25" id="KW-0464">Manganese</keyword>
<dbReference type="SUPFAM" id="SSF52440">
    <property type="entry name" value="PreATP-grasp domain"/>
    <property type="match status" value="1"/>
</dbReference>
<protein>
    <recommendedName>
        <fullName evidence="19 22">D-alanine--D-alanine ligase</fullName>
        <ecNumber evidence="6 22">6.3.2.4</ecNumber>
    </recommendedName>
    <alternativeName>
        <fullName evidence="21 22">D-Ala-D-Ala ligase</fullName>
    </alternativeName>
    <alternativeName>
        <fullName evidence="20 22">D-alanylalanine synthetase</fullName>
    </alternativeName>
</protein>
<accession>A0A3R9M3J5</accession>
<dbReference type="GO" id="GO:0005829">
    <property type="term" value="C:cytosol"/>
    <property type="evidence" value="ECO:0007669"/>
    <property type="project" value="TreeGrafter"/>
</dbReference>
<feature type="binding site" evidence="25">
    <location>
        <position position="360"/>
    </location>
    <ligand>
        <name>Mg(2+)</name>
        <dbReference type="ChEBI" id="CHEBI:18420"/>
        <label>1</label>
    </ligand>
</feature>
<dbReference type="NCBIfam" id="NF002529">
    <property type="entry name" value="PRK01966.1-5"/>
    <property type="match status" value="1"/>
</dbReference>
<dbReference type="GO" id="GO:0005524">
    <property type="term" value="F:ATP binding"/>
    <property type="evidence" value="ECO:0007669"/>
    <property type="project" value="UniProtKB-UniRule"/>
</dbReference>
<dbReference type="Pfam" id="PF07478">
    <property type="entry name" value="Dala_Dala_lig_C"/>
    <property type="match status" value="1"/>
</dbReference>
<evidence type="ECO:0000256" key="20">
    <source>
        <dbReference type="ARBA" id="ARBA00076288"/>
    </source>
</evidence>
<keyword evidence="14 22" id="KW-0573">Peptidoglycan synthesis</keyword>
<dbReference type="EC" id="6.3.2.4" evidence="6 22"/>
<evidence type="ECO:0000256" key="2">
    <source>
        <dbReference type="ARBA" id="ARBA00003921"/>
    </source>
</evidence>
<name>A0A3R9M3J5_STROR</name>
<dbReference type="InterPro" id="IPR016185">
    <property type="entry name" value="PreATP-grasp_dom_sf"/>
</dbReference>
<dbReference type="GO" id="GO:0008716">
    <property type="term" value="F:D-alanine-D-alanine ligase activity"/>
    <property type="evidence" value="ECO:0007669"/>
    <property type="project" value="UniProtKB-UniRule"/>
</dbReference>
<dbReference type="SUPFAM" id="SSF56059">
    <property type="entry name" value="Glutathione synthetase ATP-binding domain-like"/>
    <property type="match status" value="1"/>
</dbReference>
<feature type="binding site" evidence="24">
    <location>
        <begin position="372"/>
        <end position="373"/>
    </location>
    <ligand>
        <name>ATP</name>
        <dbReference type="ChEBI" id="CHEBI:30616"/>
    </ligand>
</feature>
<keyword evidence="9 25" id="KW-0479">Metal-binding</keyword>
<dbReference type="EMBL" id="RMVN01000004">
    <property type="protein sequence ID" value="RSK21645.1"/>
    <property type="molecule type" value="Genomic_DNA"/>
</dbReference>
<feature type="binding site" evidence="24">
    <location>
        <begin position="242"/>
        <end position="244"/>
    </location>
    <ligand>
        <name>ATP</name>
        <dbReference type="ChEBI" id="CHEBI:30616"/>
    </ligand>
</feature>
<dbReference type="InterPro" id="IPR011095">
    <property type="entry name" value="Dala_Dala_lig_C"/>
</dbReference>
<evidence type="ECO:0000256" key="19">
    <source>
        <dbReference type="ARBA" id="ARBA00068427"/>
    </source>
</evidence>
<dbReference type="InterPro" id="IPR000291">
    <property type="entry name" value="D-Ala_lig_Van_CS"/>
</dbReference>
<dbReference type="PROSITE" id="PS00844">
    <property type="entry name" value="DALA_DALA_LIGASE_2"/>
    <property type="match status" value="1"/>
</dbReference>
<feature type="binding site" evidence="25">
    <location>
        <position position="373"/>
    </location>
    <ligand>
        <name>Mg(2+)</name>
        <dbReference type="ChEBI" id="CHEBI:18420"/>
        <label>2</label>
    </ligand>
</feature>
<evidence type="ECO:0000256" key="15">
    <source>
        <dbReference type="ARBA" id="ARBA00023211"/>
    </source>
</evidence>
<dbReference type="Gene3D" id="3.30.1490.20">
    <property type="entry name" value="ATP-grasp fold, A domain"/>
    <property type="match status" value="1"/>
</dbReference>
<dbReference type="InterPro" id="IPR011127">
    <property type="entry name" value="Dala_Dala_lig_N"/>
</dbReference>
<dbReference type="PIRSF" id="PIRSF039102">
    <property type="entry name" value="Ddl/VanB"/>
    <property type="match status" value="1"/>
</dbReference>
<keyword evidence="7 22" id="KW-0963">Cytoplasm</keyword>
<evidence type="ECO:0000256" key="11">
    <source>
        <dbReference type="ARBA" id="ARBA00022840"/>
    </source>
</evidence>
<keyword evidence="13 22" id="KW-0133">Cell shape</keyword>
<keyword evidence="12 25" id="KW-0460">Magnesium</keyword>
<dbReference type="Pfam" id="PF01820">
    <property type="entry name" value="Dala_Dala_lig_N"/>
    <property type="match status" value="1"/>
</dbReference>
<evidence type="ECO:0000256" key="24">
    <source>
        <dbReference type="PIRSR" id="PIRSR039102-2"/>
    </source>
</evidence>
<dbReference type="PANTHER" id="PTHR23132">
    <property type="entry name" value="D-ALANINE--D-ALANINE LIGASE"/>
    <property type="match status" value="1"/>
</dbReference>
<evidence type="ECO:0000313" key="28">
    <source>
        <dbReference type="EMBL" id="RSK21645.1"/>
    </source>
</evidence>
<dbReference type="FunFam" id="3.30.470.20:FF:000008">
    <property type="entry name" value="D-alanine--D-alanine ligase"/>
    <property type="match status" value="1"/>
</dbReference>
<sequence length="420" mass="47494">MKLHSYEPLKIEQSCKARQINTQFIYTKITETDSYFIGLFLDLLKTSIRFKFQKRSKYDILKNEYSIRIGTDNMKQTIILLYGGRSAEREVSVLSAESVMRAVNYDRFTVKTFFISQSGDFIKTQEFSQTPGQEDRLMTNETIDWDKKVAPSAIYEEGAVVFPVLHGPMGEDGSVQGFLEVLKMPYVGCNILSSSLAMDKITTKRVLESAGIAQVPYVAIVEGDNVTAKIAEVEEKLTYPVFTKPSNMGSSVGISKSENQEELRQALKLAFQYDSRVLVEQGVNAREIEVGLLGNYDVKSTLPGEVVKDVAFYDYDAKYIDNKITMDIPAKISDDVVAIMRQNAETAFRAIGGLGLSRCDFFYTDKGEIFLNELNTMPGFTQWSMYPLLWDNMGISYPDLIERLVDLAKESFDKREAHLL</sequence>
<evidence type="ECO:0000256" key="18">
    <source>
        <dbReference type="ARBA" id="ARBA00060592"/>
    </source>
</evidence>
<feature type="binding site" evidence="24">
    <location>
        <position position="200"/>
    </location>
    <ligand>
        <name>ATP</name>
        <dbReference type="ChEBI" id="CHEBI:30616"/>
    </ligand>
</feature>
<evidence type="ECO:0000256" key="5">
    <source>
        <dbReference type="ARBA" id="ARBA00010871"/>
    </source>
</evidence>
<dbReference type="Gene3D" id="3.30.470.20">
    <property type="entry name" value="ATP-grasp fold, B domain"/>
    <property type="match status" value="1"/>
</dbReference>
<comment type="pathway">
    <text evidence="4 22">Cell wall biogenesis; peptidoglycan biosynthesis.</text>
</comment>
<dbReference type="AlphaFoldDB" id="A0A3R9M3J5"/>
<evidence type="ECO:0000256" key="10">
    <source>
        <dbReference type="ARBA" id="ARBA00022741"/>
    </source>
</evidence>
<evidence type="ECO:0000256" key="22">
    <source>
        <dbReference type="HAMAP-Rule" id="MF_00047"/>
    </source>
</evidence>
<dbReference type="InterPro" id="IPR013815">
    <property type="entry name" value="ATP_grasp_subdomain_1"/>
</dbReference>
<evidence type="ECO:0000256" key="16">
    <source>
        <dbReference type="ARBA" id="ARBA00023316"/>
    </source>
</evidence>
<keyword evidence="8 22" id="KW-0436">Ligase</keyword>
<dbReference type="InterPro" id="IPR011761">
    <property type="entry name" value="ATP-grasp"/>
</dbReference>
<feature type="active site" evidence="23">
    <location>
        <position position="384"/>
    </location>
</feature>
<dbReference type="FunFam" id="3.30.1490.20:FF:000007">
    <property type="entry name" value="D-alanine--D-alanine ligase"/>
    <property type="match status" value="1"/>
</dbReference>
<dbReference type="GO" id="GO:0046872">
    <property type="term" value="F:metal ion binding"/>
    <property type="evidence" value="ECO:0007669"/>
    <property type="project" value="UniProtKB-KW"/>
</dbReference>
<keyword evidence="11 26" id="KW-0067">ATP-binding</keyword>
<comment type="pathway">
    <text evidence="18">Glycan biosynthesis.</text>
</comment>
<comment type="cofactor">
    <cofactor evidence="1">
        <name>Mn(2+)</name>
        <dbReference type="ChEBI" id="CHEBI:29035"/>
    </cofactor>
</comment>
<feature type="binding site" evidence="25">
    <location>
        <position position="375"/>
    </location>
    <ligand>
        <name>Mg(2+)</name>
        <dbReference type="ChEBI" id="CHEBI:18420"/>
        <label>2</label>
    </ligand>
</feature>
<comment type="catalytic activity">
    <reaction evidence="17 22">
        <text>2 D-alanine + ATP = D-alanyl-D-alanine + ADP + phosphate + H(+)</text>
        <dbReference type="Rhea" id="RHEA:11224"/>
        <dbReference type="ChEBI" id="CHEBI:15378"/>
        <dbReference type="ChEBI" id="CHEBI:30616"/>
        <dbReference type="ChEBI" id="CHEBI:43474"/>
        <dbReference type="ChEBI" id="CHEBI:57416"/>
        <dbReference type="ChEBI" id="CHEBI:57822"/>
        <dbReference type="ChEBI" id="CHEBI:456216"/>
        <dbReference type="EC" id="6.3.2.4"/>
    </reaction>
</comment>
<evidence type="ECO:0000256" key="3">
    <source>
        <dbReference type="ARBA" id="ARBA00004496"/>
    </source>
</evidence>
<dbReference type="NCBIfam" id="TIGR01205">
    <property type="entry name" value="D_ala_D_alaTIGR"/>
    <property type="match status" value="1"/>
</dbReference>
<evidence type="ECO:0000256" key="4">
    <source>
        <dbReference type="ARBA" id="ARBA00004752"/>
    </source>
</evidence>
<evidence type="ECO:0000256" key="9">
    <source>
        <dbReference type="ARBA" id="ARBA00022723"/>
    </source>
</evidence>
<dbReference type="Gene3D" id="3.40.50.20">
    <property type="match status" value="1"/>
</dbReference>
<evidence type="ECO:0000256" key="13">
    <source>
        <dbReference type="ARBA" id="ARBA00022960"/>
    </source>
</evidence>
<evidence type="ECO:0000256" key="14">
    <source>
        <dbReference type="ARBA" id="ARBA00022984"/>
    </source>
</evidence>
<dbReference type="GO" id="GO:0009252">
    <property type="term" value="P:peptidoglycan biosynthetic process"/>
    <property type="evidence" value="ECO:0007669"/>
    <property type="project" value="UniProtKB-UniRule"/>
</dbReference>
<dbReference type="PROSITE" id="PS50975">
    <property type="entry name" value="ATP_GRASP"/>
    <property type="match status" value="1"/>
</dbReference>
<organism evidence="28 29">
    <name type="scientific">Streptococcus oralis</name>
    <dbReference type="NCBI Taxonomy" id="1303"/>
    <lineage>
        <taxon>Bacteria</taxon>
        <taxon>Bacillati</taxon>
        <taxon>Bacillota</taxon>
        <taxon>Bacilli</taxon>
        <taxon>Lactobacillales</taxon>
        <taxon>Streptococcaceae</taxon>
        <taxon>Streptococcus</taxon>
    </lineage>
</organism>
<keyword evidence="10 24" id="KW-0547">Nucleotide-binding</keyword>
<dbReference type="FunFam" id="3.40.50.20:FF:000029">
    <property type="entry name" value="D-alanine--D-alanine ligase"/>
    <property type="match status" value="1"/>
</dbReference>
<evidence type="ECO:0000256" key="12">
    <source>
        <dbReference type="ARBA" id="ARBA00022842"/>
    </source>
</evidence>
<dbReference type="HAMAP" id="MF_00047">
    <property type="entry name" value="Dala_Dala_lig"/>
    <property type="match status" value="1"/>
</dbReference>
<keyword evidence="16 22" id="KW-0961">Cell wall biogenesis/degradation</keyword>
<comment type="similarity">
    <text evidence="5 22">Belongs to the D-alanine--D-alanine ligase family.</text>
</comment>
<comment type="function">
    <text evidence="2 22">Cell wall formation.</text>
</comment>
<comment type="subcellular location">
    <subcellularLocation>
        <location evidence="3 22">Cytoplasm</location>
    </subcellularLocation>
</comment>
<evidence type="ECO:0000313" key="29">
    <source>
        <dbReference type="Proteomes" id="UP000269220"/>
    </source>
</evidence>
<feature type="active site" evidence="23">
    <location>
        <position position="250"/>
    </location>
</feature>
<dbReference type="UniPathway" id="UPA00219"/>
<dbReference type="PROSITE" id="PS00843">
    <property type="entry name" value="DALA_DALA_LIGASE_1"/>
    <property type="match status" value="1"/>
</dbReference>
<dbReference type="PANTHER" id="PTHR23132:SF25">
    <property type="entry name" value="D-ALANINE--D-ALANINE LIGASE A"/>
    <property type="match status" value="1"/>
</dbReference>
<dbReference type="NCBIfam" id="NF002528">
    <property type="entry name" value="PRK01966.1-4"/>
    <property type="match status" value="1"/>
</dbReference>
<evidence type="ECO:0000256" key="21">
    <source>
        <dbReference type="ARBA" id="ARBA00077154"/>
    </source>
</evidence>
<comment type="caution">
    <text evidence="28">The sequence shown here is derived from an EMBL/GenBank/DDBJ whole genome shotgun (WGS) entry which is preliminary data.</text>
</comment>
<reference evidence="28 29" key="1">
    <citation type="submission" date="2018-11" db="EMBL/GenBank/DDBJ databases">
        <title>Species Designations Belie Phenotypic and Genotypic Heterogeneity in Oral Streptococci.</title>
        <authorList>
            <person name="Velsko I."/>
        </authorList>
    </citation>
    <scope>NUCLEOTIDE SEQUENCE [LARGE SCALE GENOMIC DNA]</scope>
    <source>
        <strain evidence="28 29">BCC05</strain>
    </source>
</reference>
<dbReference type="Proteomes" id="UP000269220">
    <property type="component" value="Unassembled WGS sequence"/>
</dbReference>
<evidence type="ECO:0000256" key="8">
    <source>
        <dbReference type="ARBA" id="ARBA00022598"/>
    </source>
</evidence>
<comment type="cofactor">
    <cofactor evidence="25">
        <name>Mg(2+)</name>
        <dbReference type="ChEBI" id="CHEBI:18420"/>
    </cofactor>
    <cofactor evidence="25">
        <name>Mn(2+)</name>
        <dbReference type="ChEBI" id="CHEBI:29035"/>
    </cofactor>
    <text evidence="25">Binds 2 magnesium or manganese ions per subunit.</text>
</comment>
<feature type="binding site" evidence="24">
    <location>
        <begin position="280"/>
        <end position="287"/>
    </location>
    <ligand>
        <name>ATP</name>
        <dbReference type="ChEBI" id="CHEBI:30616"/>
    </ligand>
</feature>
<evidence type="ECO:0000259" key="27">
    <source>
        <dbReference type="PROSITE" id="PS50975"/>
    </source>
</evidence>
<evidence type="ECO:0000256" key="25">
    <source>
        <dbReference type="PIRSR" id="PIRSR039102-3"/>
    </source>
</evidence>
<gene>
    <name evidence="22 28" type="primary">ddl</name>
    <name evidence="28" type="ORF">D8800_04310</name>
</gene>
<evidence type="ECO:0000256" key="1">
    <source>
        <dbReference type="ARBA" id="ARBA00001936"/>
    </source>
</evidence>
<feature type="binding site" evidence="24">
    <location>
        <begin position="250"/>
        <end position="251"/>
    </location>
    <ligand>
        <name>ATP</name>
        <dbReference type="ChEBI" id="CHEBI:30616"/>
    </ligand>
</feature>